<reference evidence="3 4" key="1">
    <citation type="submission" date="2019-09" db="EMBL/GenBank/DDBJ databases">
        <authorList>
            <person name="Depoorter E."/>
        </authorList>
    </citation>
    <scope>NUCLEOTIDE SEQUENCE [LARGE SCALE GENOMIC DNA]</scope>
    <source>
        <strain evidence="3">LMG 20980</strain>
    </source>
</reference>
<keyword evidence="5" id="KW-1185">Reference proteome</keyword>
<dbReference type="Proteomes" id="UP000755577">
    <property type="component" value="Unassembled WGS sequence"/>
</dbReference>
<dbReference type="InterPro" id="IPR038314">
    <property type="entry name" value="T6SS_sf"/>
</dbReference>
<evidence type="ECO:0000313" key="2">
    <source>
        <dbReference type="EMBL" id="MBM2768104.1"/>
    </source>
</evidence>
<sequence>MKGAWIAIALACAALHPATVSAKEAARTSPEAGSRTYLQNFKDMVLAQCLATAYEQAPAVSKDIGSSTNALRDWTYYDLERAPDVVHALVAKYLARDYRNPVVESEVRNVRFDYLKCMDLYHGNELDAAAKKLVLRPNSTYRAEHPR</sequence>
<gene>
    <name evidence="3" type="ORF">BAN20980_02275</name>
    <name evidence="2" type="ORF">JQK92_16915</name>
</gene>
<accession>A0A6P2G8F9</accession>
<dbReference type="EMBL" id="JAFCIQ010000011">
    <property type="protein sequence ID" value="MBM2768104.1"/>
    <property type="molecule type" value="Genomic_DNA"/>
</dbReference>
<evidence type="ECO:0000313" key="3">
    <source>
        <dbReference type="EMBL" id="VVU49569.1"/>
    </source>
</evidence>
<dbReference type="RefSeq" id="WP_174926119.1">
    <property type="nucleotide sequence ID" value="NZ_CABVLY010000007.1"/>
</dbReference>
<name>A0A6P2G8F9_9BURK</name>
<dbReference type="AlphaFoldDB" id="A0A6P2G8F9"/>
<reference evidence="2 5" key="2">
    <citation type="submission" date="2021-02" db="EMBL/GenBank/DDBJ databases">
        <title>Draft genome of the type strains Burkholderia anthina DSM16086.</title>
        <authorList>
            <person name="Hertel R."/>
            <person name="Meissner J."/>
            <person name="Poehlein A."/>
            <person name="Daniel R."/>
            <person name="Commichau F.M."/>
        </authorList>
    </citation>
    <scope>NUCLEOTIDE SEQUENCE [LARGE SCALE GENOMIC DNA]</scope>
    <source>
        <strain evidence="2 5">DSM 16086</strain>
    </source>
</reference>
<dbReference type="GeneID" id="56500313"/>
<evidence type="ECO:0000313" key="5">
    <source>
        <dbReference type="Proteomes" id="UP000755577"/>
    </source>
</evidence>
<dbReference type="Pfam" id="PF16695">
    <property type="entry name" value="Tai4"/>
    <property type="match status" value="1"/>
</dbReference>
<protein>
    <submittedName>
        <fullName evidence="2">Type VI secretion system amidase immunity protein Tai4</fullName>
    </submittedName>
</protein>
<dbReference type="Gene3D" id="1.20.120.1620">
    <property type="match status" value="1"/>
</dbReference>
<feature type="chain" id="PRO_5044645831" evidence="1">
    <location>
        <begin position="23"/>
        <end position="147"/>
    </location>
</feature>
<keyword evidence="1" id="KW-0732">Signal</keyword>
<dbReference type="InterPro" id="IPR032032">
    <property type="entry name" value="Tai4"/>
</dbReference>
<proteinExistence type="predicted"/>
<evidence type="ECO:0000313" key="4">
    <source>
        <dbReference type="Proteomes" id="UP000494201"/>
    </source>
</evidence>
<organism evidence="3 4">
    <name type="scientific">Burkholderia anthina</name>
    <dbReference type="NCBI Taxonomy" id="179879"/>
    <lineage>
        <taxon>Bacteria</taxon>
        <taxon>Pseudomonadati</taxon>
        <taxon>Pseudomonadota</taxon>
        <taxon>Betaproteobacteria</taxon>
        <taxon>Burkholderiales</taxon>
        <taxon>Burkholderiaceae</taxon>
        <taxon>Burkholderia</taxon>
        <taxon>Burkholderia cepacia complex</taxon>
    </lineage>
</organism>
<dbReference type="EMBL" id="CABVLY010000007">
    <property type="protein sequence ID" value="VVU49569.1"/>
    <property type="molecule type" value="Genomic_DNA"/>
</dbReference>
<dbReference type="Proteomes" id="UP000494201">
    <property type="component" value="Unassembled WGS sequence"/>
</dbReference>
<feature type="signal peptide" evidence="1">
    <location>
        <begin position="1"/>
        <end position="22"/>
    </location>
</feature>
<evidence type="ECO:0000256" key="1">
    <source>
        <dbReference type="SAM" id="SignalP"/>
    </source>
</evidence>